<evidence type="ECO:0000313" key="2">
    <source>
        <dbReference type="EMBL" id="GMJ02052.1"/>
    </source>
</evidence>
<dbReference type="Pfam" id="PF22936">
    <property type="entry name" value="Pol_BBD"/>
    <property type="match status" value="1"/>
</dbReference>
<dbReference type="InterPro" id="IPR054722">
    <property type="entry name" value="PolX-like_BBD"/>
</dbReference>
<sequence length="219" mass="24575">MFDSGALHHTIMIDASLQDISSYDGSDTVYLGNGNSLPISHIGRCIVPTATKPLSLTNVLCVPHTNLMSVSKLCHTNHVSVDLFDSYFLVKDRPTRIPILQGNKIGGVYYVLRSFYPQVNSVNCLLVHHLHHKFGHPSDEVLASILCTCNISYDPTSLTNYHCTSCLINKSHKVPFGQNIMASSHSLELLYFDVWSTKHVSYDGYSYYVVFVDHFTKYI</sequence>
<gene>
    <name evidence="2" type="ORF">HRI_003874400</name>
</gene>
<feature type="domain" description="Retrovirus-related Pol polyprotein from transposon TNT 1-94-like beta-barrel" evidence="1">
    <location>
        <begin position="2"/>
        <end position="75"/>
    </location>
</feature>
<reference evidence="2" key="1">
    <citation type="submission" date="2023-05" db="EMBL/GenBank/DDBJ databases">
        <title>Genome and transcriptome analyses reveal genes involved in the formation of fine ridges on petal epidermal cells in Hibiscus trionum.</title>
        <authorList>
            <person name="Koshimizu S."/>
            <person name="Masuda S."/>
            <person name="Ishii T."/>
            <person name="Shirasu K."/>
            <person name="Hoshino A."/>
            <person name="Arita M."/>
        </authorList>
    </citation>
    <scope>NUCLEOTIDE SEQUENCE</scope>
    <source>
        <strain evidence="2">Hamamatsu line</strain>
    </source>
</reference>
<dbReference type="AlphaFoldDB" id="A0A9W7MIQ8"/>
<evidence type="ECO:0000259" key="1">
    <source>
        <dbReference type="Pfam" id="PF22936"/>
    </source>
</evidence>
<dbReference type="OrthoDB" id="1737492at2759"/>
<name>A0A9W7MIQ8_HIBTR</name>
<keyword evidence="3" id="KW-1185">Reference proteome</keyword>
<dbReference type="EMBL" id="BSYR01000035">
    <property type="protein sequence ID" value="GMJ02052.1"/>
    <property type="molecule type" value="Genomic_DNA"/>
</dbReference>
<evidence type="ECO:0000313" key="3">
    <source>
        <dbReference type="Proteomes" id="UP001165190"/>
    </source>
</evidence>
<proteinExistence type="predicted"/>
<comment type="caution">
    <text evidence="2">The sequence shown here is derived from an EMBL/GenBank/DDBJ whole genome shotgun (WGS) entry which is preliminary data.</text>
</comment>
<dbReference type="Proteomes" id="UP001165190">
    <property type="component" value="Unassembled WGS sequence"/>
</dbReference>
<protein>
    <recommendedName>
        <fullName evidence="1">Retrovirus-related Pol polyprotein from transposon TNT 1-94-like beta-barrel domain-containing protein</fullName>
    </recommendedName>
</protein>
<organism evidence="2 3">
    <name type="scientific">Hibiscus trionum</name>
    <name type="common">Flower of an hour</name>
    <dbReference type="NCBI Taxonomy" id="183268"/>
    <lineage>
        <taxon>Eukaryota</taxon>
        <taxon>Viridiplantae</taxon>
        <taxon>Streptophyta</taxon>
        <taxon>Embryophyta</taxon>
        <taxon>Tracheophyta</taxon>
        <taxon>Spermatophyta</taxon>
        <taxon>Magnoliopsida</taxon>
        <taxon>eudicotyledons</taxon>
        <taxon>Gunneridae</taxon>
        <taxon>Pentapetalae</taxon>
        <taxon>rosids</taxon>
        <taxon>malvids</taxon>
        <taxon>Malvales</taxon>
        <taxon>Malvaceae</taxon>
        <taxon>Malvoideae</taxon>
        <taxon>Hibiscus</taxon>
    </lineage>
</organism>
<accession>A0A9W7MIQ8</accession>